<dbReference type="SUPFAM" id="SSF46785">
    <property type="entry name" value="Winged helix' DNA-binding domain"/>
    <property type="match status" value="1"/>
</dbReference>
<dbReference type="PANTHER" id="PTHR30126">
    <property type="entry name" value="HTH-TYPE TRANSCRIPTIONAL REGULATOR"/>
    <property type="match status" value="1"/>
</dbReference>
<evidence type="ECO:0000256" key="2">
    <source>
        <dbReference type="ARBA" id="ARBA00023015"/>
    </source>
</evidence>
<evidence type="ECO:0000313" key="6">
    <source>
        <dbReference type="EMBL" id="RAI01002.1"/>
    </source>
</evidence>
<evidence type="ECO:0000259" key="5">
    <source>
        <dbReference type="PROSITE" id="PS50931"/>
    </source>
</evidence>
<dbReference type="Gene3D" id="3.40.190.10">
    <property type="entry name" value="Periplasmic binding protein-like II"/>
    <property type="match status" value="2"/>
</dbReference>
<dbReference type="InterPro" id="IPR036390">
    <property type="entry name" value="WH_DNA-bd_sf"/>
</dbReference>
<keyword evidence="3" id="KW-0238">DNA-binding</keyword>
<dbReference type="Pfam" id="PF00126">
    <property type="entry name" value="HTH_1"/>
    <property type="match status" value="1"/>
</dbReference>
<dbReference type="RefSeq" id="WP_111347532.1">
    <property type="nucleotide sequence ID" value="NZ_QHHQ01000003.1"/>
</dbReference>
<comment type="similarity">
    <text evidence="1">Belongs to the LysR transcriptional regulatory family.</text>
</comment>
<dbReference type="PRINTS" id="PR00039">
    <property type="entry name" value="HTHLYSR"/>
</dbReference>
<dbReference type="InterPro" id="IPR000847">
    <property type="entry name" value="LysR_HTH_N"/>
</dbReference>
<dbReference type="CDD" id="cd05466">
    <property type="entry name" value="PBP2_LTTR_substrate"/>
    <property type="match status" value="1"/>
</dbReference>
<reference evidence="6 7" key="1">
    <citation type="submission" date="2018-05" db="EMBL/GenBank/DDBJ databases">
        <title>Acuticoccus sediminis sp. nov., isolated from deep-sea sediment of Indian Ocean.</title>
        <authorList>
            <person name="Liu X."/>
            <person name="Lai Q."/>
            <person name="Du Y."/>
            <person name="Sun F."/>
            <person name="Zhang X."/>
            <person name="Wang S."/>
            <person name="Shao Z."/>
        </authorList>
    </citation>
    <scope>NUCLEOTIDE SEQUENCE [LARGE SCALE GENOMIC DNA]</scope>
    <source>
        <strain evidence="6 7">PTG4-2</strain>
    </source>
</reference>
<dbReference type="SUPFAM" id="SSF53850">
    <property type="entry name" value="Periplasmic binding protein-like II"/>
    <property type="match status" value="1"/>
</dbReference>
<dbReference type="GO" id="GO:0003700">
    <property type="term" value="F:DNA-binding transcription factor activity"/>
    <property type="evidence" value="ECO:0007669"/>
    <property type="project" value="InterPro"/>
</dbReference>
<dbReference type="Gene3D" id="1.10.10.10">
    <property type="entry name" value="Winged helix-like DNA-binding domain superfamily/Winged helix DNA-binding domain"/>
    <property type="match status" value="1"/>
</dbReference>
<dbReference type="FunFam" id="1.10.10.10:FF:000001">
    <property type="entry name" value="LysR family transcriptional regulator"/>
    <property type="match status" value="1"/>
</dbReference>
<evidence type="ECO:0000256" key="1">
    <source>
        <dbReference type="ARBA" id="ARBA00009437"/>
    </source>
</evidence>
<accession>A0A8B2NQQ0</accession>
<dbReference type="Proteomes" id="UP000249590">
    <property type="component" value="Unassembled WGS sequence"/>
</dbReference>
<dbReference type="Pfam" id="PF03466">
    <property type="entry name" value="LysR_substrate"/>
    <property type="match status" value="1"/>
</dbReference>
<evidence type="ECO:0000256" key="4">
    <source>
        <dbReference type="ARBA" id="ARBA00023163"/>
    </source>
</evidence>
<keyword evidence="2" id="KW-0805">Transcription regulation</keyword>
<evidence type="ECO:0000256" key="3">
    <source>
        <dbReference type="ARBA" id="ARBA00023125"/>
    </source>
</evidence>
<comment type="caution">
    <text evidence="6">The sequence shown here is derived from an EMBL/GenBank/DDBJ whole genome shotgun (WGS) entry which is preliminary data.</text>
</comment>
<dbReference type="AlphaFoldDB" id="A0A8B2NQQ0"/>
<dbReference type="InterPro" id="IPR036388">
    <property type="entry name" value="WH-like_DNA-bd_sf"/>
</dbReference>
<proteinExistence type="inferred from homology"/>
<dbReference type="EMBL" id="QHHQ01000003">
    <property type="protein sequence ID" value="RAI01002.1"/>
    <property type="molecule type" value="Genomic_DNA"/>
</dbReference>
<dbReference type="GO" id="GO:0000976">
    <property type="term" value="F:transcription cis-regulatory region binding"/>
    <property type="evidence" value="ECO:0007669"/>
    <property type="project" value="TreeGrafter"/>
</dbReference>
<dbReference type="InterPro" id="IPR005119">
    <property type="entry name" value="LysR_subst-bd"/>
</dbReference>
<evidence type="ECO:0000313" key="7">
    <source>
        <dbReference type="Proteomes" id="UP000249590"/>
    </source>
</evidence>
<sequence>MFDLRDAEMLREIVKAGGFRAAADTMGLSQSAVSNRIAALERRLGVQLFDRSRRQASLTLVGRRVLEEGERLIALRDQIVEGITGASAAGTLRLGVAETIVHTRLPAIVRALREAAPALRIELSVEVSQRLSAMLADDEIDLAVLLRQSVPPGAVGGPISRSELGWYASPALDLGDAPLTVATLARWPIVTFSRGTLPYREVERLFARPEIEPPILHGSASLATVLSLVADGTGIGTLPVEMVAGDVEQGRIVPVPVAAELVPSALDFTICRMKSLGAAVDAVIDRLHGHK</sequence>
<dbReference type="OrthoDB" id="9791253at2"/>
<organism evidence="6 7">
    <name type="scientific">Acuticoccus sediminis</name>
    <dbReference type="NCBI Taxonomy" id="2184697"/>
    <lineage>
        <taxon>Bacteria</taxon>
        <taxon>Pseudomonadati</taxon>
        <taxon>Pseudomonadota</taxon>
        <taxon>Alphaproteobacteria</taxon>
        <taxon>Hyphomicrobiales</taxon>
        <taxon>Amorphaceae</taxon>
        <taxon>Acuticoccus</taxon>
    </lineage>
</organism>
<dbReference type="PANTHER" id="PTHR30126:SF77">
    <property type="entry name" value="TRANSCRIPTIONAL REGULATORY PROTEIN"/>
    <property type="match status" value="1"/>
</dbReference>
<gene>
    <name evidence="6" type="ORF">DLJ53_17400</name>
</gene>
<keyword evidence="7" id="KW-1185">Reference proteome</keyword>
<name>A0A8B2NQQ0_9HYPH</name>
<keyword evidence="4" id="KW-0804">Transcription</keyword>
<protein>
    <submittedName>
        <fullName evidence="6">LysR family transcriptional regulator</fullName>
    </submittedName>
</protein>
<feature type="domain" description="HTH lysR-type" evidence="5">
    <location>
        <begin position="2"/>
        <end position="59"/>
    </location>
</feature>
<dbReference type="PROSITE" id="PS50931">
    <property type="entry name" value="HTH_LYSR"/>
    <property type="match status" value="1"/>
</dbReference>